<proteinExistence type="predicted"/>
<dbReference type="InterPro" id="IPR010634">
    <property type="entry name" value="DUF1223"/>
</dbReference>
<dbReference type="InterPro" id="IPR036249">
    <property type="entry name" value="Thioredoxin-like_sf"/>
</dbReference>
<dbReference type="PANTHER" id="PTHR36057">
    <property type="match status" value="1"/>
</dbReference>
<organism evidence="1 2">
    <name type="scientific">Halocynthiibacter halioticoli</name>
    <dbReference type="NCBI Taxonomy" id="2986804"/>
    <lineage>
        <taxon>Bacteria</taxon>
        <taxon>Pseudomonadati</taxon>
        <taxon>Pseudomonadota</taxon>
        <taxon>Alphaproteobacteria</taxon>
        <taxon>Rhodobacterales</taxon>
        <taxon>Paracoccaceae</taxon>
        <taxon>Halocynthiibacter</taxon>
    </lineage>
</organism>
<protein>
    <submittedName>
        <fullName evidence="1">DUF1223 domain-containing protein</fullName>
    </submittedName>
</protein>
<evidence type="ECO:0000313" key="1">
    <source>
        <dbReference type="EMBL" id="MCV6824053.1"/>
    </source>
</evidence>
<evidence type="ECO:0000313" key="2">
    <source>
        <dbReference type="Proteomes" id="UP001208041"/>
    </source>
</evidence>
<dbReference type="RefSeq" id="WP_263952877.1">
    <property type="nucleotide sequence ID" value="NZ_JAOYFC010000001.1"/>
</dbReference>
<dbReference type="Pfam" id="PF06764">
    <property type="entry name" value="DUF1223"/>
    <property type="match status" value="1"/>
</dbReference>
<dbReference type="AlphaFoldDB" id="A0AAE3LQY9"/>
<comment type="caution">
    <text evidence="1">The sequence shown here is derived from an EMBL/GenBank/DDBJ whole genome shotgun (WGS) entry which is preliminary data.</text>
</comment>
<dbReference type="Gene3D" id="3.40.30.10">
    <property type="entry name" value="Glutaredoxin"/>
    <property type="match status" value="1"/>
</dbReference>
<dbReference type="EMBL" id="JAOYFC010000001">
    <property type="protein sequence ID" value="MCV6824053.1"/>
    <property type="molecule type" value="Genomic_DNA"/>
</dbReference>
<sequence length="241" mass="26181">MEDSLNKRLGKALRMGIAALGVAFVPFTYTSAAADPVVVELYTSQGCSSCPPADEMLSHLATRYDVIALGLHVDYWDYIGWADEFAKPEFTDRQRGYARAKGERMIYTPQMVIGGLDHVIGSKPAEVEAAIKAHKKQKSPVQMTATRNGNMLEIKATSAKPEKMTVQVAVYAPSQTVNIKRGENAGRSITYANVVTDWVKVKEWSGTDALSSKVQLNTENPVAVIVQQGSHGPILAAAKVK</sequence>
<dbReference type="SUPFAM" id="SSF52833">
    <property type="entry name" value="Thioredoxin-like"/>
    <property type="match status" value="1"/>
</dbReference>
<dbReference type="PANTHER" id="PTHR36057:SF1">
    <property type="entry name" value="LIPOPROTEIN LIPID ATTACHMENT SITE-LIKE PROTEIN, PUTATIVE (DUF1223)-RELATED"/>
    <property type="match status" value="1"/>
</dbReference>
<name>A0AAE3LQY9_9RHOB</name>
<reference evidence="1" key="1">
    <citation type="submission" date="2022-10" db="EMBL/GenBank/DDBJ databases">
        <authorList>
            <person name="Yue Y."/>
        </authorList>
    </citation>
    <scope>NUCLEOTIDE SEQUENCE</scope>
    <source>
        <strain evidence="1">Z654</strain>
    </source>
</reference>
<gene>
    <name evidence="1" type="ORF">OH136_05735</name>
</gene>
<keyword evidence="2" id="KW-1185">Reference proteome</keyword>
<dbReference type="Proteomes" id="UP001208041">
    <property type="component" value="Unassembled WGS sequence"/>
</dbReference>
<accession>A0AAE3LQY9</accession>